<dbReference type="EMBL" id="BJON01000006">
    <property type="protein sequence ID" value="GED67752.1"/>
    <property type="molecule type" value="Genomic_DNA"/>
</dbReference>
<feature type="chain" id="PRO_5005533820" description="Copper amine oxidase-like N-terminal domain-containing protein" evidence="2">
    <location>
        <begin position="25"/>
        <end position="396"/>
    </location>
</feature>
<reference evidence="6" key="1">
    <citation type="submission" date="2015-07" db="EMBL/GenBank/DDBJ databases">
        <title>Genome sequencing project for genomic taxonomy and phylogenomics of Bacillus-like bacteria.</title>
        <authorList>
            <person name="Liu B."/>
            <person name="Wang J."/>
            <person name="Zhu Y."/>
            <person name="Liu G."/>
            <person name="Chen Q."/>
            <person name="Chen Z."/>
            <person name="Lan J."/>
            <person name="Che J."/>
            <person name="Ge C."/>
            <person name="Shi H."/>
            <person name="Pan Z."/>
            <person name="Liu X."/>
        </authorList>
    </citation>
    <scope>NUCLEOTIDE SEQUENCE [LARGE SCALE GENOMIC DNA]</scope>
    <source>
        <strain evidence="6">DSM 9887</strain>
    </source>
</reference>
<reference evidence="4 7" key="3">
    <citation type="submission" date="2019-06" db="EMBL/GenBank/DDBJ databases">
        <title>Whole genome shotgun sequence of Brevibacillus reuszeri NBRC 15719.</title>
        <authorList>
            <person name="Hosoyama A."/>
            <person name="Uohara A."/>
            <person name="Ohji S."/>
            <person name="Ichikawa N."/>
        </authorList>
    </citation>
    <scope>NUCLEOTIDE SEQUENCE [LARGE SCALE GENOMIC DNA]</scope>
    <source>
        <strain evidence="4 7">NBRC 15719</strain>
    </source>
</reference>
<proteinExistence type="predicted"/>
<evidence type="ECO:0000313" key="4">
    <source>
        <dbReference type="EMBL" id="GED67752.1"/>
    </source>
</evidence>
<dbReference type="OrthoDB" id="2665331at2"/>
<dbReference type="RefSeq" id="WP_049736859.1">
    <property type="nucleotide sequence ID" value="NZ_BJON01000006.1"/>
</dbReference>
<feature type="compositionally biased region" description="Basic and acidic residues" evidence="1">
    <location>
        <begin position="27"/>
        <end position="152"/>
    </location>
</feature>
<dbReference type="Proteomes" id="UP000319578">
    <property type="component" value="Unassembled WGS sequence"/>
</dbReference>
<gene>
    <name evidence="5" type="ORF">ADS79_02685</name>
    <name evidence="4" type="ORF">BRE01_14540</name>
</gene>
<evidence type="ECO:0000313" key="5">
    <source>
        <dbReference type="EMBL" id="KNB74610.1"/>
    </source>
</evidence>
<feature type="signal peptide" evidence="2">
    <location>
        <begin position="1"/>
        <end position="24"/>
    </location>
</feature>
<dbReference type="STRING" id="54915.ADS79_02685"/>
<organism evidence="5 6">
    <name type="scientific">Brevibacillus reuszeri</name>
    <dbReference type="NCBI Taxonomy" id="54915"/>
    <lineage>
        <taxon>Bacteria</taxon>
        <taxon>Bacillati</taxon>
        <taxon>Bacillota</taxon>
        <taxon>Bacilli</taxon>
        <taxon>Bacillales</taxon>
        <taxon>Paenibacillaceae</taxon>
        <taxon>Brevibacillus</taxon>
    </lineage>
</organism>
<dbReference type="InterPro" id="IPR012854">
    <property type="entry name" value="Cu_amine_oxidase-like_N"/>
</dbReference>
<keyword evidence="2" id="KW-0732">Signal</keyword>
<dbReference type="EMBL" id="LGIQ01000002">
    <property type="protein sequence ID" value="KNB74610.1"/>
    <property type="molecule type" value="Genomic_DNA"/>
</dbReference>
<dbReference type="Pfam" id="PF07833">
    <property type="entry name" value="Cu_amine_oxidN1"/>
    <property type="match status" value="1"/>
</dbReference>
<keyword evidence="7" id="KW-1185">Reference proteome</keyword>
<evidence type="ECO:0000256" key="2">
    <source>
        <dbReference type="SAM" id="SignalP"/>
    </source>
</evidence>
<evidence type="ECO:0000259" key="3">
    <source>
        <dbReference type="Pfam" id="PF07833"/>
    </source>
</evidence>
<protein>
    <recommendedName>
        <fullName evidence="3">Copper amine oxidase-like N-terminal domain-containing protein</fullName>
    </recommendedName>
</protein>
<dbReference type="InterPro" id="IPR036582">
    <property type="entry name" value="Mao_N_sf"/>
</dbReference>
<dbReference type="PATRIC" id="fig|54915.3.peg.5702"/>
<comment type="caution">
    <text evidence="5">The sequence shown here is derived from an EMBL/GenBank/DDBJ whole genome shotgun (WGS) entry which is preliminary data.</text>
</comment>
<evidence type="ECO:0000313" key="6">
    <source>
        <dbReference type="Proteomes" id="UP000036834"/>
    </source>
</evidence>
<reference evidence="5" key="2">
    <citation type="submission" date="2015-07" db="EMBL/GenBank/DDBJ databases">
        <title>MeaNS - Measles Nucleotide Surveillance Program.</title>
        <authorList>
            <person name="Tran T."/>
            <person name="Druce J."/>
        </authorList>
    </citation>
    <scope>NUCLEOTIDE SEQUENCE</scope>
    <source>
        <strain evidence="5">DSM 9887</strain>
    </source>
</reference>
<feature type="domain" description="Copper amine oxidase-like N-terminal" evidence="3">
    <location>
        <begin position="269"/>
        <end position="374"/>
    </location>
</feature>
<dbReference type="SUPFAM" id="SSF55383">
    <property type="entry name" value="Copper amine oxidase, domain N"/>
    <property type="match status" value="1"/>
</dbReference>
<dbReference type="Proteomes" id="UP000036834">
    <property type="component" value="Unassembled WGS sequence"/>
</dbReference>
<feature type="region of interest" description="Disordered" evidence="1">
    <location>
        <begin position="19"/>
        <end position="156"/>
    </location>
</feature>
<sequence>MKKSHMIAVSCLLATSLVTGTAAAQSDKYKESGKNSEASDKYEKKEQEKQKEKAEKEAKKAKEEQEKQAEKAEKEVKKAKEEQEKQAEKAAKEAKKAQEEQEKQAEKAAKEVKKAQEEQEKQAEKAAKEANKAQEELDKQAAKKAKEEEKAAKKASLKSDTYGNYKKYEGLLKAIELVQDKPAGSAVAEMLKAKYEMLLSLDQQKQLGDVTEKDAALWAAAGILEKDGNLTDAASIGKEALRANYKDIAAYKKLGLLYKKLGKQNLGLYVNGEELEAAPILHNGRTLVPFRSISEALKAEVNWNPADKSVTVTRGGVVVKLIIDNKIAYVNGKEKVLDIPATLIDGTTVVPSRFVSEALNADVQWEPETGTVIIIDKEAMENTEASATTEANADTQ</sequence>
<evidence type="ECO:0000256" key="1">
    <source>
        <dbReference type="SAM" id="MobiDB-lite"/>
    </source>
</evidence>
<dbReference type="Gene3D" id="3.30.457.10">
    <property type="entry name" value="Copper amine oxidase-like, N-terminal domain"/>
    <property type="match status" value="1"/>
</dbReference>
<name>A0A0K9Z2B9_9BACL</name>
<dbReference type="AlphaFoldDB" id="A0A0K9Z2B9"/>
<accession>A0A0K9Z2B9</accession>
<evidence type="ECO:0000313" key="7">
    <source>
        <dbReference type="Proteomes" id="UP000319578"/>
    </source>
</evidence>